<dbReference type="Pfam" id="PF00125">
    <property type="entry name" value="Histone"/>
    <property type="match status" value="2"/>
</dbReference>
<dbReference type="InterPro" id="IPR050568">
    <property type="entry name" value="Transcr_DNA_Rep_Reg"/>
</dbReference>
<dbReference type="InterPro" id="IPR009072">
    <property type="entry name" value="Histone-fold"/>
</dbReference>
<keyword evidence="5" id="KW-0539">Nucleus</keyword>
<proteinExistence type="inferred from homology"/>
<keyword evidence="2" id="KW-0805">Transcription regulation</keyword>
<reference evidence="8" key="2">
    <citation type="journal article" date="2024" name="Plant">
        <title>Genomic evolution and insights into agronomic trait innovations of Sesamum species.</title>
        <authorList>
            <person name="Miao H."/>
            <person name="Wang L."/>
            <person name="Qu L."/>
            <person name="Liu H."/>
            <person name="Sun Y."/>
            <person name="Le M."/>
            <person name="Wang Q."/>
            <person name="Wei S."/>
            <person name="Zheng Y."/>
            <person name="Lin W."/>
            <person name="Duan Y."/>
            <person name="Cao H."/>
            <person name="Xiong S."/>
            <person name="Wang X."/>
            <person name="Wei L."/>
            <person name="Li C."/>
            <person name="Ma Q."/>
            <person name="Ju M."/>
            <person name="Zhao R."/>
            <person name="Li G."/>
            <person name="Mu C."/>
            <person name="Tian Q."/>
            <person name="Mei H."/>
            <person name="Zhang T."/>
            <person name="Gao T."/>
            <person name="Zhang H."/>
        </authorList>
    </citation>
    <scope>NUCLEOTIDE SEQUENCE</scope>
    <source>
        <strain evidence="8">3651</strain>
    </source>
</reference>
<keyword evidence="3" id="KW-0238">DNA-binding</keyword>
<keyword evidence="4" id="KW-0804">Transcription</keyword>
<dbReference type="PANTHER" id="PTHR10252:SF124">
    <property type="entry name" value="NUCLEAR TRANSCRIPTION FACTOR Y SUBUNIT C-10"/>
    <property type="match status" value="1"/>
</dbReference>
<dbReference type="CDD" id="cd22908">
    <property type="entry name" value="HFD_NFYC-like"/>
    <property type="match status" value="2"/>
</dbReference>
<comment type="caution">
    <text evidence="8">The sequence shown here is derived from an EMBL/GenBank/DDBJ whole genome shotgun (WGS) entry which is preliminary data.</text>
</comment>
<evidence type="ECO:0000313" key="8">
    <source>
        <dbReference type="EMBL" id="KAK4416458.1"/>
    </source>
</evidence>
<evidence type="ECO:0000256" key="1">
    <source>
        <dbReference type="ARBA" id="ARBA00004123"/>
    </source>
</evidence>
<dbReference type="Proteomes" id="UP001293254">
    <property type="component" value="Unassembled WGS sequence"/>
</dbReference>
<dbReference type="InterPro" id="IPR007125">
    <property type="entry name" value="H2A/H2B/H3"/>
</dbReference>
<dbReference type="EMBL" id="JACGWO010000010">
    <property type="protein sequence ID" value="KAK4416458.1"/>
    <property type="molecule type" value="Genomic_DNA"/>
</dbReference>
<dbReference type="GO" id="GO:0006355">
    <property type="term" value="P:regulation of DNA-templated transcription"/>
    <property type="evidence" value="ECO:0007669"/>
    <property type="project" value="TreeGrafter"/>
</dbReference>
<evidence type="ECO:0000256" key="2">
    <source>
        <dbReference type="ARBA" id="ARBA00023015"/>
    </source>
</evidence>
<feature type="domain" description="Core Histone H2A/H2B/H3" evidence="7">
    <location>
        <begin position="319"/>
        <end position="385"/>
    </location>
</feature>
<evidence type="ECO:0000256" key="5">
    <source>
        <dbReference type="ARBA" id="ARBA00023242"/>
    </source>
</evidence>
<comment type="similarity">
    <text evidence="6">Belongs to the NFYC/HAP5 subunit family.</text>
</comment>
<protein>
    <submittedName>
        <fullName evidence="8">Nuclear transcription factor Y subunit C-3</fullName>
    </submittedName>
</protein>
<feature type="domain" description="Core Histone H2A/H2B/H3" evidence="7">
    <location>
        <begin position="55"/>
        <end position="121"/>
    </location>
</feature>
<dbReference type="Gene3D" id="1.10.20.10">
    <property type="entry name" value="Histone, subunit A"/>
    <property type="match status" value="2"/>
</dbReference>
<dbReference type="AlphaFoldDB" id="A0AAE1XRZ3"/>
<evidence type="ECO:0000256" key="6">
    <source>
        <dbReference type="ARBA" id="ARBA00038129"/>
    </source>
</evidence>
<dbReference type="SUPFAM" id="SSF47113">
    <property type="entry name" value="Histone-fold"/>
    <property type="match status" value="2"/>
</dbReference>
<dbReference type="FunFam" id="1.10.20.10:FF:000006">
    <property type="entry name" value="Nuclear transcription factor Y subunit gamma"/>
    <property type="match status" value="2"/>
</dbReference>
<reference evidence="8" key="1">
    <citation type="submission" date="2020-06" db="EMBL/GenBank/DDBJ databases">
        <authorList>
            <person name="Li T."/>
            <person name="Hu X."/>
            <person name="Zhang T."/>
            <person name="Song X."/>
            <person name="Zhang H."/>
            <person name="Dai N."/>
            <person name="Sheng W."/>
            <person name="Hou X."/>
            <person name="Wei L."/>
        </authorList>
    </citation>
    <scope>NUCLEOTIDE SEQUENCE</scope>
    <source>
        <strain evidence="8">3651</strain>
        <tissue evidence="8">Leaf</tissue>
    </source>
</reference>
<evidence type="ECO:0000313" key="9">
    <source>
        <dbReference type="Proteomes" id="UP001293254"/>
    </source>
</evidence>
<evidence type="ECO:0000256" key="3">
    <source>
        <dbReference type="ARBA" id="ARBA00023125"/>
    </source>
</evidence>
<dbReference type="PANTHER" id="PTHR10252">
    <property type="entry name" value="HISTONE-LIKE TRANSCRIPTION FACTOR CCAAT-RELATED"/>
    <property type="match status" value="1"/>
</dbReference>
<accession>A0AAE1XRZ3</accession>
<keyword evidence="9" id="KW-1185">Reference proteome</keyword>
<gene>
    <name evidence="8" type="ORF">Salat_2471300</name>
</gene>
<sequence>MHNFMPMPTSTPHGDHQVEDVVNSCFINQLKQNIQGFWKERMAEICEAPTDVRCQHTLPLARIKKVMKSDEQVKMISADTPVVFAKACEMFIMELTLRAWMHTQENKRRTLQRNDVANAIRDEDLLAFLKDIVPMEIHQEDPFSLANHLGVYIPQPYPGMPINPVYLVNTQNIYPAVASVGRPVAINRPMAFPMNLQHNINRAFFTRNQEMQQGPAPPAPPPANIGPNPFHDFKVRYMNSRSEKSIMDFNQSIEFSSTSNPPLQMHNFMPMPTSTPHGDHQVEDVVNSCFINQLKQNIQGFWKERMAEICEAPTDVRCQHTLPLARIKKVMKSDEQVKMISADTPVVFAKACEMFIMELTLRAWMHTQENKRRTLQRNDVANAIRDEDLLAFLKDIVPMEIHQEDPFSLANHLGVYIPQPYPGMPINPVYPVNTQNIYPAVASVGRPVAINRPMAFPMNLRHNINPAFFTRNQEMQQGPANIGPNLFHDFKLQITFDLT</sequence>
<evidence type="ECO:0000256" key="4">
    <source>
        <dbReference type="ARBA" id="ARBA00023163"/>
    </source>
</evidence>
<dbReference type="GO" id="GO:0000976">
    <property type="term" value="F:transcription cis-regulatory region binding"/>
    <property type="evidence" value="ECO:0007669"/>
    <property type="project" value="TreeGrafter"/>
</dbReference>
<organism evidence="8 9">
    <name type="scientific">Sesamum alatum</name>
    <dbReference type="NCBI Taxonomy" id="300844"/>
    <lineage>
        <taxon>Eukaryota</taxon>
        <taxon>Viridiplantae</taxon>
        <taxon>Streptophyta</taxon>
        <taxon>Embryophyta</taxon>
        <taxon>Tracheophyta</taxon>
        <taxon>Spermatophyta</taxon>
        <taxon>Magnoliopsida</taxon>
        <taxon>eudicotyledons</taxon>
        <taxon>Gunneridae</taxon>
        <taxon>Pentapetalae</taxon>
        <taxon>asterids</taxon>
        <taxon>lamiids</taxon>
        <taxon>Lamiales</taxon>
        <taxon>Pedaliaceae</taxon>
        <taxon>Sesamum</taxon>
    </lineage>
</organism>
<comment type="subcellular location">
    <subcellularLocation>
        <location evidence="1">Nucleus</location>
    </subcellularLocation>
</comment>
<dbReference type="GO" id="GO:0005634">
    <property type="term" value="C:nucleus"/>
    <property type="evidence" value="ECO:0007669"/>
    <property type="project" value="UniProtKB-SubCell"/>
</dbReference>
<dbReference type="GO" id="GO:0046982">
    <property type="term" value="F:protein heterodimerization activity"/>
    <property type="evidence" value="ECO:0007669"/>
    <property type="project" value="InterPro"/>
</dbReference>
<evidence type="ECO:0000259" key="7">
    <source>
        <dbReference type="Pfam" id="PF00125"/>
    </source>
</evidence>
<name>A0AAE1XRZ3_9LAMI</name>